<proteinExistence type="predicted"/>
<dbReference type="InParanoid" id="A0A194QM78"/>
<gene>
    <name evidence="2" type="ORF">RR48_11690</name>
</gene>
<dbReference type="Proteomes" id="UP000053240">
    <property type="component" value="Unassembled WGS sequence"/>
</dbReference>
<dbReference type="EMBL" id="KQ461195">
    <property type="protein sequence ID" value="KPJ06643.1"/>
    <property type="molecule type" value="Genomic_DNA"/>
</dbReference>
<evidence type="ECO:0000313" key="3">
    <source>
        <dbReference type="Proteomes" id="UP000053240"/>
    </source>
</evidence>
<organism evidence="2 3">
    <name type="scientific">Papilio machaon</name>
    <name type="common">Old World swallowtail butterfly</name>
    <dbReference type="NCBI Taxonomy" id="76193"/>
    <lineage>
        <taxon>Eukaryota</taxon>
        <taxon>Metazoa</taxon>
        <taxon>Ecdysozoa</taxon>
        <taxon>Arthropoda</taxon>
        <taxon>Hexapoda</taxon>
        <taxon>Insecta</taxon>
        <taxon>Pterygota</taxon>
        <taxon>Neoptera</taxon>
        <taxon>Endopterygota</taxon>
        <taxon>Lepidoptera</taxon>
        <taxon>Glossata</taxon>
        <taxon>Ditrysia</taxon>
        <taxon>Papilionoidea</taxon>
        <taxon>Papilionidae</taxon>
        <taxon>Papilioninae</taxon>
        <taxon>Papilio</taxon>
    </lineage>
</organism>
<evidence type="ECO:0000256" key="1">
    <source>
        <dbReference type="SAM" id="MobiDB-lite"/>
    </source>
</evidence>
<dbReference type="STRING" id="76193.A0A194QM78"/>
<name>A0A194QM78_PAPMA</name>
<sequence length="70" mass="7684">MEEVRISDWPEPPGSHAWLPAYGFQHDLLDKDDFFGSNGEACSQTSPPSPVPGPKGHFLSGGRALRRHVL</sequence>
<dbReference type="AlphaFoldDB" id="A0A194QM78"/>
<accession>A0A194QM78</accession>
<evidence type="ECO:0000313" key="2">
    <source>
        <dbReference type="EMBL" id="KPJ06643.1"/>
    </source>
</evidence>
<keyword evidence="3" id="KW-1185">Reference proteome</keyword>
<protein>
    <submittedName>
        <fullName evidence="2">Uncharacterized protein</fullName>
    </submittedName>
</protein>
<feature type="region of interest" description="Disordered" evidence="1">
    <location>
        <begin position="35"/>
        <end position="61"/>
    </location>
</feature>
<reference evidence="2 3" key="1">
    <citation type="journal article" date="2015" name="Nat. Commun.">
        <title>Outbred genome sequencing and CRISPR/Cas9 gene editing in butterflies.</title>
        <authorList>
            <person name="Li X."/>
            <person name="Fan D."/>
            <person name="Zhang W."/>
            <person name="Liu G."/>
            <person name="Zhang L."/>
            <person name="Zhao L."/>
            <person name="Fang X."/>
            <person name="Chen L."/>
            <person name="Dong Y."/>
            <person name="Chen Y."/>
            <person name="Ding Y."/>
            <person name="Zhao R."/>
            <person name="Feng M."/>
            <person name="Zhu Y."/>
            <person name="Feng Y."/>
            <person name="Jiang X."/>
            <person name="Zhu D."/>
            <person name="Xiang H."/>
            <person name="Feng X."/>
            <person name="Li S."/>
            <person name="Wang J."/>
            <person name="Zhang G."/>
            <person name="Kronforst M.R."/>
            <person name="Wang W."/>
        </authorList>
    </citation>
    <scope>NUCLEOTIDE SEQUENCE [LARGE SCALE GENOMIC DNA]</scope>
    <source>
        <strain evidence="2">Ya'a_city_454_Pm</strain>
        <tissue evidence="2">Whole body</tissue>
    </source>
</reference>